<keyword evidence="3" id="KW-1185">Reference proteome</keyword>
<comment type="caution">
    <text evidence="2">The sequence shown here is derived from an EMBL/GenBank/DDBJ whole genome shotgun (WGS) entry which is preliminary data.</text>
</comment>
<reference evidence="2" key="1">
    <citation type="submission" date="2020-05" db="EMBL/GenBank/DDBJ databases">
        <title>Mycena genomes resolve the evolution of fungal bioluminescence.</title>
        <authorList>
            <person name="Tsai I.J."/>
        </authorList>
    </citation>
    <scope>NUCLEOTIDE SEQUENCE</scope>
    <source>
        <strain evidence="2">160909Yilan</strain>
    </source>
</reference>
<organism evidence="2 3">
    <name type="scientific">Mycena sanguinolenta</name>
    <dbReference type="NCBI Taxonomy" id="230812"/>
    <lineage>
        <taxon>Eukaryota</taxon>
        <taxon>Fungi</taxon>
        <taxon>Dikarya</taxon>
        <taxon>Basidiomycota</taxon>
        <taxon>Agaricomycotina</taxon>
        <taxon>Agaricomycetes</taxon>
        <taxon>Agaricomycetidae</taxon>
        <taxon>Agaricales</taxon>
        <taxon>Marasmiineae</taxon>
        <taxon>Mycenaceae</taxon>
        <taxon>Mycena</taxon>
    </lineage>
</organism>
<proteinExistence type="predicted"/>
<evidence type="ECO:0000313" key="3">
    <source>
        <dbReference type="Proteomes" id="UP000623467"/>
    </source>
</evidence>
<name>A0A8H6XSV1_9AGAR</name>
<gene>
    <name evidence="2" type="ORF">MSAN_01824600</name>
</gene>
<dbReference type="SUPFAM" id="SSF81383">
    <property type="entry name" value="F-box domain"/>
    <property type="match status" value="1"/>
</dbReference>
<accession>A0A8H6XSV1</accession>
<dbReference type="InterPro" id="IPR001810">
    <property type="entry name" value="F-box_dom"/>
</dbReference>
<evidence type="ECO:0000259" key="1">
    <source>
        <dbReference type="Pfam" id="PF00646"/>
    </source>
</evidence>
<feature type="domain" description="F-box" evidence="1">
    <location>
        <begin position="37"/>
        <end position="68"/>
    </location>
</feature>
<dbReference type="AlphaFoldDB" id="A0A8H6XSV1"/>
<dbReference type="Proteomes" id="UP000623467">
    <property type="component" value="Unassembled WGS sequence"/>
</dbReference>
<dbReference type="OrthoDB" id="3019010at2759"/>
<sequence length="323" mass="36595">MTFSLITWFLPLVKSKRLLRPSRISKLFRRLSEDPILPVELWDVVLNLLNNDGLLLAACVCRTWNEIAIGLYMQRHNVNGAPVVLQIPAFLLKPLHISCAVPQIHTLRCSFPVYAIVRHMRSLEGVVAKCPRLMNLSIELGPHLFRIHSSDSPEAVVVILRDLLRTLASRTPGPVFVLENGIIQRFEADDVRRWPLIARVQSLRRSESRDNIHAAMMAHDVDGEPFRLTNPSSRNSVDVRSIRVGSGPLESFTQITFPTTILNLRPTEEVPAEHLSILLSHISLPSLQYLYIDKDSVDAASLSEFQRNHPWTQVRGPPNRITQ</sequence>
<dbReference type="EMBL" id="JACAZH010000018">
    <property type="protein sequence ID" value="KAF7346853.1"/>
    <property type="molecule type" value="Genomic_DNA"/>
</dbReference>
<protein>
    <submittedName>
        <fullName evidence="2">F-box domain-containing protein</fullName>
    </submittedName>
</protein>
<evidence type="ECO:0000313" key="2">
    <source>
        <dbReference type="EMBL" id="KAF7346853.1"/>
    </source>
</evidence>
<dbReference type="Pfam" id="PF00646">
    <property type="entry name" value="F-box"/>
    <property type="match status" value="1"/>
</dbReference>
<dbReference type="InterPro" id="IPR036047">
    <property type="entry name" value="F-box-like_dom_sf"/>
</dbReference>